<comment type="caution">
    <text evidence="1">The sequence shown here is derived from an EMBL/GenBank/DDBJ whole genome shotgun (WGS) entry which is preliminary data.</text>
</comment>
<dbReference type="AlphaFoldDB" id="A0A1X4JPC0"/>
<sequence length="356" mass="38988">MSLTNPFERRSAMAMVGNTAPFIMSGGTFIPNELVSAEEALKNSDLYSVASLISSDIAGAKFIGDNSFTEMLNKPNDLVNRVTFWQTAVLSLLFNGNVFLIIDRVNQRLRFVPAASVAMELNGDELTYIVNQFGEFAGGEFSPNDIIHARIMAYGADELRSLIGHSPLESLANELAQQKQANRLTVSTLKGAMNPTSKITIPQGTLTEEAKEAVRREFERANTGDNAGRVMVLDQSADFTTISINADIAKYLTSMDWGREQIAKAFGVPDSYLNGTGDQQSSLDQISALYVGGLNRYIEPLLSELNFKLGSGIKLDMSQIIDYSNSTLKADVLNWVDRNMMSAQEAMALLQRKGVI</sequence>
<evidence type="ECO:0000313" key="1">
    <source>
        <dbReference type="EMBL" id="OSP90561.1"/>
    </source>
</evidence>
<dbReference type="RefSeq" id="WP_085636855.1">
    <property type="nucleotide sequence ID" value="NZ_JARXOD010000014.1"/>
</dbReference>
<reference evidence="1 2" key="1">
    <citation type="submission" date="2017-04" db="EMBL/GenBank/DDBJ databases">
        <title>The genome sequence of Weissella cibaria isolated from wild Drosophila.</title>
        <authorList>
            <person name="Ricks N.J."/>
            <person name="Carroll C."/>
            <person name="Walters A."/>
            <person name="Newell P.D."/>
            <person name="Chaston J.M."/>
        </authorList>
    </citation>
    <scope>NUCLEOTIDE SEQUENCE [LARGE SCALE GENOMIC DNA]</scope>
    <source>
        <strain evidence="1 2">DmW_103</strain>
    </source>
</reference>
<gene>
    <name evidence="1" type="ORF">B9D04_00190</name>
</gene>
<dbReference type="Pfam" id="PF04860">
    <property type="entry name" value="Phage_portal"/>
    <property type="match status" value="1"/>
</dbReference>
<dbReference type="NCBIfam" id="TIGR01537">
    <property type="entry name" value="portal_HK97"/>
    <property type="match status" value="1"/>
</dbReference>
<protein>
    <submittedName>
        <fullName evidence="1">Phage portal protein</fullName>
    </submittedName>
</protein>
<dbReference type="Proteomes" id="UP000193588">
    <property type="component" value="Unassembled WGS sequence"/>
</dbReference>
<proteinExistence type="predicted"/>
<dbReference type="InterPro" id="IPR006427">
    <property type="entry name" value="Portal_HK97"/>
</dbReference>
<dbReference type="InterPro" id="IPR006944">
    <property type="entry name" value="Phage/GTA_portal"/>
</dbReference>
<evidence type="ECO:0000313" key="2">
    <source>
        <dbReference type="Proteomes" id="UP000193588"/>
    </source>
</evidence>
<accession>A0A1X4JPC0</accession>
<name>A0A1X4JPC0_9LACO</name>
<dbReference type="EMBL" id="NDXJ01000001">
    <property type="protein sequence ID" value="OSP90561.1"/>
    <property type="molecule type" value="Genomic_DNA"/>
</dbReference>
<organism evidence="1 2">
    <name type="scientific">Weissella cibaria</name>
    <dbReference type="NCBI Taxonomy" id="137591"/>
    <lineage>
        <taxon>Bacteria</taxon>
        <taxon>Bacillati</taxon>
        <taxon>Bacillota</taxon>
        <taxon>Bacilli</taxon>
        <taxon>Lactobacillales</taxon>
        <taxon>Lactobacillaceae</taxon>
        <taxon>Weissella</taxon>
    </lineage>
</organism>